<dbReference type="Proteomes" id="UP001629235">
    <property type="component" value="Unassembled WGS sequence"/>
</dbReference>
<dbReference type="EMBL" id="JAQQDW010000037">
    <property type="protein sequence ID" value="MFM0105571.1"/>
    <property type="molecule type" value="Genomic_DNA"/>
</dbReference>
<keyword evidence="2" id="KW-1185">Reference proteome</keyword>
<reference evidence="1 2" key="1">
    <citation type="journal article" date="2024" name="Chem. Sci.">
        <title>Discovery of megapolipeptins by genome mining of a Burkholderiales bacteria collection.</title>
        <authorList>
            <person name="Paulo B.S."/>
            <person name="Recchia M.J.J."/>
            <person name="Lee S."/>
            <person name="Fergusson C.H."/>
            <person name="Romanowski S.B."/>
            <person name="Hernandez A."/>
            <person name="Krull N."/>
            <person name="Liu D.Y."/>
            <person name="Cavanagh H."/>
            <person name="Bos A."/>
            <person name="Gray C.A."/>
            <person name="Murphy B.T."/>
            <person name="Linington R.G."/>
            <person name="Eustaquio A.S."/>
        </authorList>
    </citation>
    <scope>NUCLEOTIDE SEQUENCE [LARGE SCALE GENOMIC DNA]</scope>
    <source>
        <strain evidence="1 2">RL18-126-BIB-B</strain>
    </source>
</reference>
<organism evidence="1 2">
    <name type="scientific">Paraburkholderia rhynchosiae</name>
    <dbReference type="NCBI Taxonomy" id="487049"/>
    <lineage>
        <taxon>Bacteria</taxon>
        <taxon>Pseudomonadati</taxon>
        <taxon>Pseudomonadota</taxon>
        <taxon>Betaproteobacteria</taxon>
        <taxon>Burkholderiales</taxon>
        <taxon>Burkholderiaceae</taxon>
        <taxon>Paraburkholderia</taxon>
    </lineage>
</organism>
<evidence type="ECO:0000313" key="1">
    <source>
        <dbReference type="EMBL" id="MFM0105571.1"/>
    </source>
</evidence>
<proteinExistence type="predicted"/>
<name>A0ACC7NH57_9BURK</name>
<gene>
    <name evidence="1" type="ORF">PQR01_19280</name>
</gene>
<evidence type="ECO:0000313" key="2">
    <source>
        <dbReference type="Proteomes" id="UP001629235"/>
    </source>
</evidence>
<comment type="caution">
    <text evidence="1">The sequence shown here is derived from an EMBL/GenBank/DDBJ whole genome shotgun (WGS) entry which is preliminary data.</text>
</comment>
<protein>
    <submittedName>
        <fullName evidence="1">Polysaccharide biosynthesis tyrosine autokinase</fullName>
        <ecNumber evidence="1">2.7.10.2</ecNumber>
    </submittedName>
</protein>
<keyword evidence="1" id="KW-0808">Transferase</keyword>
<accession>A0ACC7NH57</accession>
<dbReference type="EC" id="2.7.10.2" evidence="1"/>
<sequence length="733" mass="79283">MGSNSLKQFVVPDARDEIDLSELANVIVENRRVIAWFTAGALLIGIAYAILGTPVYRAEAMLQVADSSDALNAKLGDLASLFSGKATADAEIQLIGSRELLDDTVRRLHLDIDAEPDYFPLIGGWIARQVPVGQLATPVLGWRSFAWGGEDIDVARFEVPSKLYDAKFTLIAGNDGAFELKGPDGDLVLKGHLHDAVTGMTEYGPVALTVTALVARPGTRFKLARASTQLTTAKLRDELSAKENVKQSGIISVQLDGENSAKVAQTVNTIVQGYVQRNVDWKSEQAEQMLNFLSSQLPQLRKNLDAAEGRYNTFRTQNGTVDLADESRLLLQSIVDTKTRMLTLQQQRDDLLTRFTPTHPSVAALDAQLADLKRQDDGFDTKVSELPATQQAAVRLMRDVDINTALYTNLTNSAQQLRVLKAGQQGDAHIVDYAEATEKPVRPKRAIVIAGAALLGLLVGTAVAFVRRSLSRGLDNAAEIEQIVGAPVFAVISHSDRQTTLEKLSRRGQRGPRVLSMVMPDDVAVEAIRSLRTALQFKMAEARSNVVMITGVRPGGGKTFLSVNLAAVLVSTGKRVLLIDADMRRGDVHHYLGIAPERGFQDVIAGADVGAVVRRQVLPNLDVLTRGTNAHSPAELLTSQHLGALIDKLSHEYDLVLLDTPPVLAVTDSALIGKHVGITLLVMRHGAHSAVELRETKRLLNGAGVPIDGILLSDVPQRASAYGTYSAYETDNG</sequence>